<dbReference type="Proteomes" id="UP000273778">
    <property type="component" value="Chromosome"/>
</dbReference>
<keyword evidence="2" id="KW-1185">Reference proteome</keyword>
<gene>
    <name evidence="1" type="ORF">EGC80_08825</name>
</gene>
<sequence>MARFMSLLMHMKIRRLLQSKRGKLFFVLSFLLITFIVTSVLNRIASTHNVWHFDCHADGYFSHQGELPLTVNKSNLRLTLYIEHNQAELTYRVESSTHDPETVQLSGKVEEVHMGSFTYHLALSLPPTRWQDNSLLRPYLQNEFGITASHFMDGFSISQEVQVIDLDDTFTRGTLKFLPSNNVWACQLISPNTAD</sequence>
<evidence type="ECO:0000313" key="2">
    <source>
        <dbReference type="Proteomes" id="UP000273778"/>
    </source>
</evidence>
<organism evidence="1 2">
    <name type="scientific">Shewanella psychromarinicola</name>
    <dbReference type="NCBI Taxonomy" id="2487742"/>
    <lineage>
        <taxon>Bacteria</taxon>
        <taxon>Pseudomonadati</taxon>
        <taxon>Pseudomonadota</taxon>
        <taxon>Gammaproteobacteria</taxon>
        <taxon>Alteromonadales</taxon>
        <taxon>Shewanellaceae</taxon>
        <taxon>Shewanella</taxon>
    </lineage>
</organism>
<name>A0ABM7BXX8_9GAMM</name>
<proteinExistence type="predicted"/>
<evidence type="ECO:0000313" key="1">
    <source>
        <dbReference type="EMBL" id="AZG35020.1"/>
    </source>
</evidence>
<protein>
    <submittedName>
        <fullName evidence="1">Uncharacterized protein</fullName>
    </submittedName>
</protein>
<dbReference type="RefSeq" id="WP_124012399.1">
    <property type="nucleotide sequence ID" value="NZ_CP034073.1"/>
</dbReference>
<reference evidence="1 2" key="1">
    <citation type="submission" date="2018-11" db="EMBL/GenBank/DDBJ databases">
        <title>Shewanella sp. M2.</title>
        <authorList>
            <person name="Hwang Y.J."/>
            <person name="Hwang C.Y."/>
        </authorList>
    </citation>
    <scope>NUCLEOTIDE SEQUENCE [LARGE SCALE GENOMIC DNA]</scope>
    <source>
        <strain evidence="1 2">M2</strain>
    </source>
</reference>
<accession>A0ABM7BXX8</accession>
<dbReference type="EMBL" id="CP034073">
    <property type="protein sequence ID" value="AZG35020.1"/>
    <property type="molecule type" value="Genomic_DNA"/>
</dbReference>